<keyword evidence="2" id="KW-1185">Reference proteome</keyword>
<protein>
    <submittedName>
        <fullName evidence="1">Uncharacterized protein</fullName>
    </submittedName>
</protein>
<dbReference type="EMBL" id="DF968182">
    <property type="protein sequence ID" value="GAP42166.1"/>
    <property type="molecule type" value="Genomic_DNA"/>
</dbReference>
<name>A0A0S7BYW8_9BACT</name>
<dbReference type="AlphaFoldDB" id="A0A0S7BYW8"/>
<evidence type="ECO:0000313" key="1">
    <source>
        <dbReference type="EMBL" id="GAP42166.1"/>
    </source>
</evidence>
<accession>A0A0S7BYW8</accession>
<reference evidence="1" key="1">
    <citation type="journal article" date="2015" name="Genome Announc.">
        <title>Draft Genome Sequence of Bacteroidales Strain TBC1, a Novel Isolate from a Methanogenic Wastewater Treatment System.</title>
        <authorList>
            <person name="Tourlousse D.M."/>
            <person name="Matsuura N."/>
            <person name="Sun L."/>
            <person name="Toyonaga M."/>
            <person name="Kuroda K."/>
            <person name="Ohashi A."/>
            <person name="Cruz R."/>
            <person name="Yamaguchi T."/>
            <person name="Sekiguchi Y."/>
        </authorList>
    </citation>
    <scope>NUCLEOTIDE SEQUENCE [LARGE SCALE GENOMIC DNA]</scope>
    <source>
        <strain evidence="1">TBC1</strain>
    </source>
</reference>
<evidence type="ECO:0000313" key="2">
    <source>
        <dbReference type="Proteomes" id="UP000053091"/>
    </source>
</evidence>
<organism evidence="1">
    <name type="scientific">Lentimicrobium saccharophilum</name>
    <dbReference type="NCBI Taxonomy" id="1678841"/>
    <lineage>
        <taxon>Bacteria</taxon>
        <taxon>Pseudomonadati</taxon>
        <taxon>Bacteroidota</taxon>
        <taxon>Bacteroidia</taxon>
        <taxon>Bacteroidales</taxon>
        <taxon>Lentimicrobiaceae</taxon>
        <taxon>Lentimicrobium</taxon>
    </lineage>
</organism>
<proteinExistence type="predicted"/>
<dbReference type="Proteomes" id="UP000053091">
    <property type="component" value="Unassembled WGS sequence"/>
</dbReference>
<sequence length="42" mass="5074">MRPLRGRDFSWLILFYKHLTPPESLFWYIIMRLTFGVGSEAK</sequence>
<gene>
    <name evidence="1" type="ORF">TBC1_11295</name>
</gene>